<name>A0A0F9S1I5_9ZZZZ</name>
<dbReference type="PANTHER" id="PTHR30231:SF4">
    <property type="entry name" value="PROTEIN NEN2"/>
    <property type="match status" value="1"/>
</dbReference>
<dbReference type="GO" id="GO:0003676">
    <property type="term" value="F:nucleic acid binding"/>
    <property type="evidence" value="ECO:0007669"/>
    <property type="project" value="InterPro"/>
</dbReference>
<dbReference type="SMART" id="SM00479">
    <property type="entry name" value="EXOIII"/>
    <property type="match status" value="1"/>
</dbReference>
<dbReference type="GO" id="GO:0008408">
    <property type="term" value="F:3'-5' exonuclease activity"/>
    <property type="evidence" value="ECO:0007669"/>
    <property type="project" value="TreeGrafter"/>
</dbReference>
<dbReference type="Pfam" id="PF00929">
    <property type="entry name" value="RNase_T"/>
    <property type="match status" value="1"/>
</dbReference>
<dbReference type="Gene3D" id="3.30.420.10">
    <property type="entry name" value="Ribonuclease H-like superfamily/Ribonuclease H"/>
    <property type="match status" value="1"/>
</dbReference>
<dbReference type="AlphaFoldDB" id="A0A0F9S1I5"/>
<dbReference type="EMBL" id="LAZR01000677">
    <property type="protein sequence ID" value="KKN60949.1"/>
    <property type="molecule type" value="Genomic_DNA"/>
</dbReference>
<evidence type="ECO:0000256" key="2">
    <source>
        <dbReference type="ARBA" id="ARBA00022801"/>
    </source>
</evidence>
<dbReference type="InterPro" id="IPR013520">
    <property type="entry name" value="Ribonucl_H"/>
</dbReference>
<dbReference type="CDD" id="cd06127">
    <property type="entry name" value="DEDDh"/>
    <property type="match status" value="1"/>
</dbReference>
<organism evidence="5">
    <name type="scientific">marine sediment metagenome</name>
    <dbReference type="NCBI Taxonomy" id="412755"/>
    <lineage>
        <taxon>unclassified sequences</taxon>
        <taxon>metagenomes</taxon>
        <taxon>ecological metagenomes</taxon>
    </lineage>
</organism>
<keyword evidence="3" id="KW-0269">Exonuclease</keyword>
<evidence type="ECO:0000256" key="1">
    <source>
        <dbReference type="ARBA" id="ARBA00022722"/>
    </source>
</evidence>
<evidence type="ECO:0000313" key="5">
    <source>
        <dbReference type="EMBL" id="KKN60949.1"/>
    </source>
</evidence>
<feature type="domain" description="Exonuclease" evidence="4">
    <location>
        <begin position="13"/>
        <end position="201"/>
    </location>
</feature>
<comment type="caution">
    <text evidence="5">The sequence shown here is derived from an EMBL/GenBank/DDBJ whole genome shotgun (WGS) entry which is preliminary data.</text>
</comment>
<proteinExistence type="predicted"/>
<dbReference type="SUPFAM" id="SSF53098">
    <property type="entry name" value="Ribonuclease H-like"/>
    <property type="match status" value="1"/>
</dbReference>
<evidence type="ECO:0000256" key="3">
    <source>
        <dbReference type="ARBA" id="ARBA00022839"/>
    </source>
</evidence>
<reference evidence="5" key="1">
    <citation type="journal article" date="2015" name="Nature">
        <title>Complex archaea that bridge the gap between prokaryotes and eukaryotes.</title>
        <authorList>
            <person name="Spang A."/>
            <person name="Saw J.H."/>
            <person name="Jorgensen S.L."/>
            <person name="Zaremba-Niedzwiedzka K."/>
            <person name="Martijn J."/>
            <person name="Lind A.E."/>
            <person name="van Eijk R."/>
            <person name="Schleper C."/>
            <person name="Guy L."/>
            <person name="Ettema T.J."/>
        </authorList>
    </citation>
    <scope>NUCLEOTIDE SEQUENCE</scope>
</reference>
<sequence>MCPNRKAKDGSYMYLFFDTETTGLPKNWKAPVTDFDNWPRMVQIAWILSDENGEEIEQANHIIKPDGFVIPRAVTKIHGISHEKAEKEGILLSRALRNFAEAMSRSEVLVAHNISFDEKIVGAEFLRERIASNLETIPKICTMKISADYCKIKGKYGNKWPTLPELHYKLFDAGLEQAHNAAVDVRACVKSFFELQKLGVVDQSRFSSAYFHSAD</sequence>
<keyword evidence="1" id="KW-0540">Nuclease</keyword>
<gene>
    <name evidence="5" type="ORF">LCGC14_0526910</name>
</gene>
<dbReference type="InterPro" id="IPR036397">
    <property type="entry name" value="RNaseH_sf"/>
</dbReference>
<protein>
    <recommendedName>
        <fullName evidence="4">Exonuclease domain-containing protein</fullName>
    </recommendedName>
</protein>
<evidence type="ECO:0000259" key="4">
    <source>
        <dbReference type="SMART" id="SM00479"/>
    </source>
</evidence>
<dbReference type="PANTHER" id="PTHR30231">
    <property type="entry name" value="DNA POLYMERASE III SUBUNIT EPSILON"/>
    <property type="match status" value="1"/>
</dbReference>
<dbReference type="InterPro" id="IPR012337">
    <property type="entry name" value="RNaseH-like_sf"/>
</dbReference>
<accession>A0A0F9S1I5</accession>
<keyword evidence="2" id="KW-0378">Hydrolase</keyword>